<keyword evidence="3" id="KW-0328">Glycosyltransferase</keyword>
<organism evidence="3 4">
    <name type="scientific">Nguyenibacter vanlangensis</name>
    <dbReference type="NCBI Taxonomy" id="1216886"/>
    <lineage>
        <taxon>Bacteria</taxon>
        <taxon>Pseudomonadati</taxon>
        <taxon>Pseudomonadota</taxon>
        <taxon>Alphaproteobacteria</taxon>
        <taxon>Acetobacterales</taxon>
        <taxon>Acetobacteraceae</taxon>
        <taxon>Nguyenibacter</taxon>
    </lineage>
</organism>
<evidence type="ECO:0000259" key="2">
    <source>
        <dbReference type="Pfam" id="PF00156"/>
    </source>
</evidence>
<feature type="region of interest" description="Disordered" evidence="1">
    <location>
        <begin position="233"/>
        <end position="253"/>
    </location>
</feature>
<dbReference type="PANTHER" id="PTHR43218">
    <property type="entry name" value="PHOSPHORIBOSYLTRANSFERASE-RELATED"/>
    <property type="match status" value="1"/>
</dbReference>
<dbReference type="RefSeq" id="WP_342626938.1">
    <property type="nucleotide sequence ID" value="NZ_CP152276.1"/>
</dbReference>
<dbReference type="EMBL" id="CP152276">
    <property type="protein sequence ID" value="XAE40909.1"/>
    <property type="molecule type" value="Genomic_DNA"/>
</dbReference>
<accession>A0ABZ3CZI2</accession>
<feature type="domain" description="Phosphoribosyltransferase" evidence="2">
    <location>
        <begin position="90"/>
        <end position="197"/>
    </location>
</feature>
<gene>
    <name evidence="3" type="ORF">AAC691_11190</name>
</gene>
<dbReference type="Pfam" id="PF00156">
    <property type="entry name" value="Pribosyltran"/>
    <property type="match status" value="1"/>
</dbReference>
<dbReference type="InterPro" id="IPR000836">
    <property type="entry name" value="PRTase_dom"/>
</dbReference>
<dbReference type="GO" id="GO:0016757">
    <property type="term" value="F:glycosyltransferase activity"/>
    <property type="evidence" value="ECO:0007669"/>
    <property type="project" value="UniProtKB-KW"/>
</dbReference>
<evidence type="ECO:0000313" key="4">
    <source>
        <dbReference type="Proteomes" id="UP001449795"/>
    </source>
</evidence>
<dbReference type="CDD" id="cd06223">
    <property type="entry name" value="PRTases_typeI"/>
    <property type="match status" value="1"/>
</dbReference>
<keyword evidence="3" id="KW-0808">Transferase</keyword>
<sequence length="253" mass="26840">MTTPPPYTAHWSPAVPDRGRPHGDAPAAYPARYPVRLRDGSCLDLPLRPLPGGEKAVALLMANQTGFAVERALADRLTALVGDATRQAPVQAVAGVPTMGLAYARPVAEGLGLPDYVALGHSRKFWYDDALSQPVSSYTSPDQTKRLYLDPALVSRVQGRRVALVDDVLNTGHTIAAAIRLLTRAGAEIVAVAAILTEGWDWHATLAALDPALPAQVRALGHIPLFTRTPAGWAPLPGTDRQHGPTARNPAAT</sequence>
<feature type="region of interest" description="Disordered" evidence="1">
    <location>
        <begin position="1"/>
        <end position="27"/>
    </location>
</feature>
<reference evidence="3 4" key="1">
    <citation type="submission" date="2024-04" db="EMBL/GenBank/DDBJ databases">
        <title>Complete genome sequence of Nguyenibacter vanlangesis HBCM-1154, a strain capable of nitrogen fixation, IAA production, and phosphorus solubilization isolated from sugarcane soil.</title>
        <authorList>
            <person name="MY HANH P."/>
        </authorList>
    </citation>
    <scope>NUCLEOTIDE SEQUENCE [LARGE SCALE GENOMIC DNA]</scope>
    <source>
        <strain evidence="3 4">HBCM 1154</strain>
    </source>
</reference>
<dbReference type="SUPFAM" id="SSF53271">
    <property type="entry name" value="PRTase-like"/>
    <property type="match status" value="1"/>
</dbReference>
<proteinExistence type="predicted"/>
<dbReference type="InterPro" id="IPR029057">
    <property type="entry name" value="PRTase-like"/>
</dbReference>
<dbReference type="PANTHER" id="PTHR43218:SF1">
    <property type="entry name" value="PHOSPHORIBOSYLTRANSFERASE"/>
    <property type="match status" value="1"/>
</dbReference>
<evidence type="ECO:0000256" key="1">
    <source>
        <dbReference type="SAM" id="MobiDB-lite"/>
    </source>
</evidence>
<dbReference type="Gene3D" id="3.40.50.2020">
    <property type="match status" value="1"/>
</dbReference>
<name>A0ABZ3CZI2_9PROT</name>
<dbReference type="NCBIfam" id="NF004689">
    <property type="entry name" value="PRK06031.1"/>
    <property type="match status" value="1"/>
</dbReference>
<dbReference type="Proteomes" id="UP001449795">
    <property type="component" value="Chromosome"/>
</dbReference>
<protein>
    <submittedName>
        <fullName evidence="3">Phosphoribosyltransferase</fullName>
    </submittedName>
</protein>
<evidence type="ECO:0000313" key="3">
    <source>
        <dbReference type="EMBL" id="XAE40909.1"/>
    </source>
</evidence>
<keyword evidence="4" id="KW-1185">Reference proteome</keyword>